<keyword evidence="3" id="KW-1185">Reference proteome</keyword>
<feature type="region of interest" description="Disordered" evidence="1">
    <location>
        <begin position="1"/>
        <end position="81"/>
    </location>
</feature>
<dbReference type="Proteomes" id="UP000676079">
    <property type="component" value="Chromosome"/>
</dbReference>
<organism evidence="2 3">
    <name type="scientific">Nocardiopsis changdeensis</name>
    <dbReference type="NCBI Taxonomy" id="2831969"/>
    <lineage>
        <taxon>Bacteria</taxon>
        <taxon>Bacillati</taxon>
        <taxon>Actinomycetota</taxon>
        <taxon>Actinomycetes</taxon>
        <taxon>Streptosporangiales</taxon>
        <taxon>Nocardiopsidaceae</taxon>
        <taxon>Nocardiopsis</taxon>
    </lineage>
</organism>
<proteinExistence type="predicted"/>
<dbReference type="RefSeq" id="WP_220563846.1">
    <property type="nucleotide sequence ID" value="NZ_CP074133.1"/>
</dbReference>
<name>A0ABX8BKN6_9ACTN</name>
<accession>A0ABX8BKN6</accession>
<feature type="region of interest" description="Disordered" evidence="1">
    <location>
        <begin position="95"/>
        <end position="118"/>
    </location>
</feature>
<evidence type="ECO:0000256" key="1">
    <source>
        <dbReference type="SAM" id="MobiDB-lite"/>
    </source>
</evidence>
<feature type="compositionally biased region" description="Low complexity" evidence="1">
    <location>
        <begin position="1"/>
        <end position="14"/>
    </location>
</feature>
<reference evidence="2 3" key="1">
    <citation type="submission" date="2021-05" db="EMBL/GenBank/DDBJ databases">
        <title>Direct Submission.</title>
        <authorList>
            <person name="Li K."/>
            <person name="Gao J."/>
        </authorList>
    </citation>
    <scope>NUCLEOTIDE SEQUENCE [LARGE SCALE GENOMIC DNA]</scope>
    <source>
        <strain evidence="2 3">Mg02</strain>
    </source>
</reference>
<protein>
    <submittedName>
        <fullName evidence="2">Uncharacterized protein</fullName>
    </submittedName>
</protein>
<gene>
    <name evidence="2" type="ORF">KGD84_30785</name>
</gene>
<evidence type="ECO:0000313" key="2">
    <source>
        <dbReference type="EMBL" id="QUX22629.1"/>
    </source>
</evidence>
<sequence length="118" mass="12133">MHAHRPAAAPALTPVLPPGLRFPYAIGRPGPNEPTGPRPGLDPGVQVPPSVRRTPPRAERAAPGAGPVPVRGPAPGAPPRTRAVDAVAAAFLAGEPRPGAVPSGPRRAWFDVPDPRRT</sequence>
<evidence type="ECO:0000313" key="3">
    <source>
        <dbReference type="Proteomes" id="UP000676079"/>
    </source>
</evidence>
<dbReference type="EMBL" id="CP074133">
    <property type="protein sequence ID" value="QUX22629.1"/>
    <property type="molecule type" value="Genomic_DNA"/>
</dbReference>